<reference evidence="1" key="1">
    <citation type="journal article" date="2014" name="Front. Microbiol.">
        <title>High frequency of phylogenetically diverse reductive dehalogenase-homologous genes in deep subseafloor sedimentary metagenomes.</title>
        <authorList>
            <person name="Kawai M."/>
            <person name="Futagami T."/>
            <person name="Toyoda A."/>
            <person name="Takaki Y."/>
            <person name="Nishi S."/>
            <person name="Hori S."/>
            <person name="Arai W."/>
            <person name="Tsubouchi T."/>
            <person name="Morono Y."/>
            <person name="Uchiyama I."/>
            <person name="Ito T."/>
            <person name="Fujiyama A."/>
            <person name="Inagaki F."/>
            <person name="Takami H."/>
        </authorList>
    </citation>
    <scope>NUCLEOTIDE SEQUENCE</scope>
    <source>
        <strain evidence="1">Expedition CK06-06</strain>
    </source>
</reference>
<dbReference type="EMBL" id="BARS01007745">
    <property type="protein sequence ID" value="GAF68876.1"/>
    <property type="molecule type" value="Genomic_DNA"/>
</dbReference>
<evidence type="ECO:0000313" key="1">
    <source>
        <dbReference type="EMBL" id="GAF68876.1"/>
    </source>
</evidence>
<accession>X0S0S7</accession>
<comment type="caution">
    <text evidence="1">The sequence shown here is derived from an EMBL/GenBank/DDBJ whole genome shotgun (WGS) entry which is preliminary data.</text>
</comment>
<organism evidence="1">
    <name type="scientific">marine sediment metagenome</name>
    <dbReference type="NCBI Taxonomy" id="412755"/>
    <lineage>
        <taxon>unclassified sequences</taxon>
        <taxon>metagenomes</taxon>
        <taxon>ecological metagenomes</taxon>
    </lineage>
</organism>
<feature type="non-terminal residue" evidence="1">
    <location>
        <position position="45"/>
    </location>
</feature>
<name>X0S0S7_9ZZZZ</name>
<proteinExistence type="predicted"/>
<protein>
    <submittedName>
        <fullName evidence="1">Uncharacterized protein</fullName>
    </submittedName>
</protein>
<dbReference type="AlphaFoldDB" id="X0S0S7"/>
<sequence length="45" mass="5177">MIKIVKKSRNVRYHDPVNPKIDEIFTKLFKRSVLTSASAESMGKI</sequence>
<gene>
    <name evidence="1" type="ORF">S01H1_14860</name>
</gene>